<evidence type="ECO:0000256" key="3">
    <source>
        <dbReference type="ARBA" id="ARBA00022692"/>
    </source>
</evidence>
<dbReference type="EMBL" id="AKGD01000001">
    <property type="protein sequence ID" value="EIT71952.1"/>
    <property type="molecule type" value="Genomic_DNA"/>
</dbReference>
<proteinExistence type="inferred from homology"/>
<comment type="caution">
    <text evidence="11">The sequence shown here is derived from an EMBL/GenBank/DDBJ whole genome shotgun (WGS) entry which is preliminary data.</text>
</comment>
<feature type="transmembrane region" description="Helical" evidence="10">
    <location>
        <begin position="127"/>
        <end position="146"/>
    </location>
</feature>
<dbReference type="Proteomes" id="UP000003704">
    <property type="component" value="Unassembled WGS sequence"/>
</dbReference>
<comment type="similarity">
    <text evidence="9">Belongs to the MurJ/MviN family.</text>
</comment>
<evidence type="ECO:0000256" key="6">
    <source>
        <dbReference type="ARBA" id="ARBA00022989"/>
    </source>
</evidence>
<dbReference type="InterPro" id="IPR051050">
    <property type="entry name" value="Lipid_II_flippase_MurJ/MviN"/>
</dbReference>
<reference evidence="11 12" key="1">
    <citation type="journal article" date="2012" name="J. Bacteriol.">
        <title>Genome Sequence of n-Alkane-Degrading Hydrocarboniphaga effusa Strain AP103T (ATCC BAA-332T).</title>
        <authorList>
            <person name="Chang H.K."/>
            <person name="Zylstra G.J."/>
            <person name="Chae J.C."/>
        </authorList>
    </citation>
    <scope>NUCLEOTIDE SEQUENCE [LARGE SCALE GENOMIC DNA]</scope>
    <source>
        <strain evidence="11 12">AP103</strain>
    </source>
</reference>
<feature type="transmembrane region" description="Helical" evidence="10">
    <location>
        <begin position="396"/>
        <end position="418"/>
    </location>
</feature>
<evidence type="ECO:0000256" key="8">
    <source>
        <dbReference type="ARBA" id="ARBA00060041"/>
    </source>
</evidence>
<name>I7ZJP6_9GAMM</name>
<comment type="subcellular location">
    <subcellularLocation>
        <location evidence="1">Cell membrane</location>
        <topology evidence="1">Multi-pass membrane protein</topology>
    </subcellularLocation>
</comment>
<feature type="transmembrane region" description="Helical" evidence="10">
    <location>
        <begin position="195"/>
        <end position="215"/>
    </location>
</feature>
<dbReference type="GO" id="GO:0034204">
    <property type="term" value="P:lipid translocation"/>
    <property type="evidence" value="ECO:0007669"/>
    <property type="project" value="TreeGrafter"/>
</dbReference>
<feature type="transmembrane region" description="Helical" evidence="10">
    <location>
        <begin position="153"/>
        <end position="175"/>
    </location>
</feature>
<evidence type="ECO:0008006" key="13">
    <source>
        <dbReference type="Google" id="ProtNLM"/>
    </source>
</evidence>
<feature type="transmembrane region" description="Helical" evidence="10">
    <location>
        <begin position="52"/>
        <end position="73"/>
    </location>
</feature>
<dbReference type="InterPro" id="IPR004268">
    <property type="entry name" value="MurJ"/>
</dbReference>
<dbReference type="GO" id="GO:0008360">
    <property type="term" value="P:regulation of cell shape"/>
    <property type="evidence" value="ECO:0007669"/>
    <property type="project" value="UniProtKB-KW"/>
</dbReference>
<evidence type="ECO:0000256" key="1">
    <source>
        <dbReference type="ARBA" id="ARBA00004651"/>
    </source>
</evidence>
<keyword evidence="7 10" id="KW-0472">Membrane</keyword>
<gene>
    <name evidence="11" type="ORF">WQQ_20890</name>
</gene>
<feature type="transmembrane region" description="Helical" evidence="10">
    <location>
        <begin position="85"/>
        <end position="107"/>
    </location>
</feature>
<evidence type="ECO:0000256" key="7">
    <source>
        <dbReference type="ARBA" id="ARBA00023136"/>
    </source>
</evidence>
<sequence>MKRHTDVSTSLLLALLSIIQLVAGLGASLYVLTALGPGIDVDAFVAAQTVPLTVVAIVGTSLANILVPVLASLKPTEVGAATWPVALWAGATFAVIASLVGFGAPYWVPLLFPGFDAAADALTIELLAILAPGILFSGLSTVAISISRARDQFVLVESIGALAACLNVAGLVLLLKSYGITAAAWLWTGRFAMQASMIFPIAGRIAYSSSSLAVIRTIWIRLRPLIFSATIFKLGPVLDRYFLSSAPPGGLSLFNFASTACGAGASIVEKALVTPIVPSLTRAYVRRDIDTMLKLVRSRVLLGMLITALGMASIAIFRPFIVDLVQTRGGMSFEQADLLVSLALILTGAAATMATGPVVVSAFYAMGNSLIPTALGMGGFALSIGLKIAGYKIAGIYGLAIATTLHYLLNLGVGLILLERDLREKRRSISTHP</sequence>
<keyword evidence="4" id="KW-0133">Cell shape</keyword>
<dbReference type="AlphaFoldDB" id="I7ZJP6"/>
<feature type="transmembrane region" description="Helical" evidence="10">
    <location>
        <begin position="370"/>
        <end position="390"/>
    </location>
</feature>
<evidence type="ECO:0000256" key="4">
    <source>
        <dbReference type="ARBA" id="ARBA00022960"/>
    </source>
</evidence>
<dbReference type="GO" id="GO:0015648">
    <property type="term" value="F:lipid-linked peptidoglycan transporter activity"/>
    <property type="evidence" value="ECO:0007669"/>
    <property type="project" value="TreeGrafter"/>
</dbReference>
<keyword evidence="6 10" id="KW-1133">Transmembrane helix</keyword>
<evidence type="ECO:0000313" key="12">
    <source>
        <dbReference type="Proteomes" id="UP000003704"/>
    </source>
</evidence>
<keyword evidence="12" id="KW-1185">Reference proteome</keyword>
<protein>
    <recommendedName>
        <fullName evidence="13">Virulence factor MVIN family protein</fullName>
    </recommendedName>
</protein>
<accession>I7ZJP6</accession>
<evidence type="ECO:0000256" key="9">
    <source>
        <dbReference type="ARBA" id="ARBA00061532"/>
    </source>
</evidence>
<evidence type="ECO:0000256" key="2">
    <source>
        <dbReference type="ARBA" id="ARBA00022475"/>
    </source>
</evidence>
<feature type="transmembrane region" description="Helical" evidence="10">
    <location>
        <begin position="341"/>
        <end position="363"/>
    </location>
</feature>
<dbReference type="STRING" id="1172194.WQQ_20890"/>
<dbReference type="Pfam" id="PF03023">
    <property type="entry name" value="MurJ"/>
    <property type="match status" value="1"/>
</dbReference>
<keyword evidence="3 10" id="KW-0812">Transmembrane</keyword>
<feature type="transmembrane region" description="Helical" evidence="10">
    <location>
        <begin position="300"/>
        <end position="321"/>
    </location>
</feature>
<evidence type="ECO:0000256" key="10">
    <source>
        <dbReference type="SAM" id="Phobius"/>
    </source>
</evidence>
<feature type="transmembrane region" description="Helical" evidence="10">
    <location>
        <begin position="12"/>
        <end position="32"/>
    </location>
</feature>
<dbReference type="GO" id="GO:0005886">
    <property type="term" value="C:plasma membrane"/>
    <property type="evidence" value="ECO:0007669"/>
    <property type="project" value="UniProtKB-SubCell"/>
</dbReference>
<dbReference type="PANTHER" id="PTHR47019">
    <property type="entry name" value="LIPID II FLIPPASE MURJ"/>
    <property type="match status" value="1"/>
</dbReference>
<keyword evidence="2" id="KW-1003">Cell membrane</keyword>
<dbReference type="PANTHER" id="PTHR47019:SF1">
    <property type="entry name" value="LIPID II FLIPPASE MURJ"/>
    <property type="match status" value="1"/>
</dbReference>
<comment type="function">
    <text evidence="8">Involved in peptidoglycan biosynthesis. Transports lipid-linked peptidoglycan precursors from the inner to the outer leaflet of the cytoplasmic membrane.</text>
</comment>
<evidence type="ECO:0000256" key="5">
    <source>
        <dbReference type="ARBA" id="ARBA00022984"/>
    </source>
</evidence>
<keyword evidence="5" id="KW-0573">Peptidoglycan synthesis</keyword>
<organism evidence="11 12">
    <name type="scientific">Hydrocarboniphaga effusa AP103</name>
    <dbReference type="NCBI Taxonomy" id="1172194"/>
    <lineage>
        <taxon>Bacteria</taxon>
        <taxon>Pseudomonadati</taxon>
        <taxon>Pseudomonadota</taxon>
        <taxon>Gammaproteobacteria</taxon>
        <taxon>Nevskiales</taxon>
        <taxon>Nevskiaceae</taxon>
        <taxon>Hydrocarboniphaga</taxon>
    </lineage>
</organism>
<evidence type="ECO:0000313" key="11">
    <source>
        <dbReference type="EMBL" id="EIT71952.1"/>
    </source>
</evidence>
<dbReference type="GO" id="GO:0009252">
    <property type="term" value="P:peptidoglycan biosynthetic process"/>
    <property type="evidence" value="ECO:0007669"/>
    <property type="project" value="UniProtKB-KW"/>
</dbReference>